<dbReference type="Proteomes" id="UP000317940">
    <property type="component" value="Unassembled WGS sequence"/>
</dbReference>
<keyword evidence="2" id="KW-1185">Reference proteome</keyword>
<dbReference type="OrthoDB" id="3855108at2"/>
<evidence type="ECO:0000313" key="2">
    <source>
        <dbReference type="Proteomes" id="UP000317940"/>
    </source>
</evidence>
<accession>A0A561UKK5</accession>
<sequence length="105" mass="11850">MPDALPIPPDLVQLQRTRIAAETAVAEYISRVDAQRRELHPDPEQALERAAWSEDESAELGRLRAERDEFGRAVRQHPVLVQAREQGVLWPTWDALQDATRASAS</sequence>
<reference evidence="1 2" key="1">
    <citation type="submission" date="2019-06" db="EMBL/GenBank/DDBJ databases">
        <title>Sequencing the genomes of 1000 actinobacteria strains.</title>
        <authorList>
            <person name="Klenk H.-P."/>
        </authorList>
    </citation>
    <scope>NUCLEOTIDE SEQUENCE [LARGE SCALE GENOMIC DNA]</scope>
    <source>
        <strain evidence="1 2">DSM 44826</strain>
    </source>
</reference>
<protein>
    <submittedName>
        <fullName evidence="1">Uncharacterized protein</fullName>
    </submittedName>
</protein>
<dbReference type="AlphaFoldDB" id="A0A561UKK5"/>
<name>A0A561UKK5_9ACTN</name>
<proteinExistence type="predicted"/>
<dbReference type="RefSeq" id="WP_145906080.1">
    <property type="nucleotide sequence ID" value="NZ_BAAAMZ010000021.1"/>
</dbReference>
<gene>
    <name evidence="1" type="ORF">FHX73_113758</name>
</gene>
<dbReference type="EMBL" id="VIWT01000001">
    <property type="protein sequence ID" value="TWF99898.1"/>
    <property type="molecule type" value="Genomic_DNA"/>
</dbReference>
<evidence type="ECO:0000313" key="1">
    <source>
        <dbReference type="EMBL" id="TWF99898.1"/>
    </source>
</evidence>
<organism evidence="1 2">
    <name type="scientific">Kitasatospora viridis</name>
    <dbReference type="NCBI Taxonomy" id="281105"/>
    <lineage>
        <taxon>Bacteria</taxon>
        <taxon>Bacillati</taxon>
        <taxon>Actinomycetota</taxon>
        <taxon>Actinomycetes</taxon>
        <taxon>Kitasatosporales</taxon>
        <taxon>Streptomycetaceae</taxon>
        <taxon>Kitasatospora</taxon>
    </lineage>
</organism>
<comment type="caution">
    <text evidence="1">The sequence shown here is derived from an EMBL/GenBank/DDBJ whole genome shotgun (WGS) entry which is preliminary data.</text>
</comment>